<protein>
    <submittedName>
        <fullName evidence="10">Vacuolar H+/Ca2+ exchanger</fullName>
    </submittedName>
</protein>
<evidence type="ECO:0000259" key="9">
    <source>
        <dbReference type="Pfam" id="PF01699"/>
    </source>
</evidence>
<feature type="domain" description="Sodium/calcium exchanger membrane region" evidence="9">
    <location>
        <begin position="2"/>
        <end position="159"/>
    </location>
</feature>
<feature type="transmembrane region" description="Helical" evidence="8">
    <location>
        <begin position="294"/>
        <end position="313"/>
    </location>
</feature>
<evidence type="ECO:0000313" key="11">
    <source>
        <dbReference type="Proteomes" id="UP000247647"/>
    </source>
</evidence>
<dbReference type="Gene3D" id="1.20.1420.30">
    <property type="entry name" value="NCX, central ion-binding region"/>
    <property type="match status" value="2"/>
</dbReference>
<keyword evidence="11" id="KW-1185">Reference proteome</keyword>
<dbReference type="RefSeq" id="XP_025477811.1">
    <property type="nucleotide sequence ID" value="XM_025625380.1"/>
</dbReference>
<evidence type="ECO:0000256" key="7">
    <source>
        <dbReference type="ARBA" id="ARBA00023136"/>
    </source>
</evidence>
<dbReference type="GO" id="GO:0006874">
    <property type="term" value="P:intracellular calcium ion homeostasis"/>
    <property type="evidence" value="ECO:0007669"/>
    <property type="project" value="TreeGrafter"/>
</dbReference>
<keyword evidence="7 8" id="KW-0472">Membrane</keyword>
<name>A0A318YID6_ASPNB</name>
<comment type="similarity">
    <text evidence="2">Belongs to the Ca(2+):cation antiporter (CaCA) (TC 2.A.19) family.</text>
</comment>
<feature type="transmembrane region" description="Helical" evidence="8">
    <location>
        <begin position="320"/>
        <end position="340"/>
    </location>
</feature>
<evidence type="ECO:0000313" key="10">
    <source>
        <dbReference type="EMBL" id="PYH32333.1"/>
    </source>
</evidence>
<keyword evidence="5 8" id="KW-1133">Transmembrane helix</keyword>
<dbReference type="GO" id="GO:0015369">
    <property type="term" value="F:calcium:proton antiporter activity"/>
    <property type="evidence" value="ECO:0007669"/>
    <property type="project" value="TreeGrafter"/>
</dbReference>
<comment type="subcellular location">
    <subcellularLocation>
        <location evidence="1">Endomembrane system</location>
        <topology evidence="1">Multi-pass membrane protein</topology>
    </subcellularLocation>
</comment>
<evidence type="ECO:0000256" key="1">
    <source>
        <dbReference type="ARBA" id="ARBA00004127"/>
    </source>
</evidence>
<dbReference type="EMBL" id="KZ821468">
    <property type="protein sequence ID" value="PYH32333.1"/>
    <property type="molecule type" value="Genomic_DNA"/>
</dbReference>
<feature type="transmembrane region" description="Helical" evidence="8">
    <location>
        <begin position="22"/>
        <end position="44"/>
    </location>
</feature>
<evidence type="ECO:0000256" key="4">
    <source>
        <dbReference type="ARBA" id="ARBA00022692"/>
    </source>
</evidence>
<feature type="transmembrane region" description="Helical" evidence="8">
    <location>
        <begin position="99"/>
        <end position="117"/>
    </location>
</feature>
<proteinExistence type="inferred from homology"/>
<dbReference type="Pfam" id="PF01699">
    <property type="entry name" value="Na_Ca_ex"/>
    <property type="match status" value="2"/>
</dbReference>
<reference evidence="10" key="1">
    <citation type="submission" date="2016-12" db="EMBL/GenBank/DDBJ databases">
        <title>The genomes of Aspergillus section Nigri reveals drivers in fungal speciation.</title>
        <authorList>
            <consortium name="DOE Joint Genome Institute"/>
            <person name="Vesth T.C."/>
            <person name="Nybo J."/>
            <person name="Theobald S."/>
            <person name="Brandl J."/>
            <person name="Frisvad J.C."/>
            <person name="Nielsen K.F."/>
            <person name="Lyhne E.K."/>
            <person name="Kogle M.E."/>
            <person name="Kuo A."/>
            <person name="Riley R."/>
            <person name="Clum A."/>
            <person name="Nolan M."/>
            <person name="Lipzen A."/>
            <person name="Salamov A."/>
            <person name="Henrissat B."/>
            <person name="Wiebenga A."/>
            <person name="De Vries R.P."/>
            <person name="Grigoriev I.V."/>
            <person name="Mortensen U.H."/>
            <person name="Andersen M.R."/>
            <person name="Baker S.E."/>
        </authorList>
    </citation>
    <scope>NUCLEOTIDE SEQUENCE [LARGE SCALE GENOMIC DNA]</scope>
    <source>
        <strain evidence="10">CBS 115656</strain>
    </source>
</reference>
<evidence type="ECO:0000256" key="6">
    <source>
        <dbReference type="ARBA" id="ARBA00023065"/>
    </source>
</evidence>
<dbReference type="PANTHER" id="PTHR31503:SF14">
    <property type="entry name" value="VACUOLAR CALCIUM ION TRANSPORTER"/>
    <property type="match status" value="1"/>
</dbReference>
<dbReference type="FunFam" id="1.20.1420.30:FF:000027">
    <property type="entry name" value="Vacuolar calcium ion transporter"/>
    <property type="match status" value="1"/>
</dbReference>
<dbReference type="InterPro" id="IPR004713">
    <property type="entry name" value="CaH_exchang"/>
</dbReference>
<dbReference type="AlphaFoldDB" id="A0A318YID6"/>
<feature type="transmembrane region" description="Helical" evidence="8">
    <location>
        <begin position="190"/>
        <end position="214"/>
    </location>
</feature>
<keyword evidence="4 8" id="KW-0812">Transmembrane</keyword>
<organism evidence="10 11">
    <name type="scientific">Aspergillus neoniger (strain CBS 115656)</name>
    <dbReference type="NCBI Taxonomy" id="1448310"/>
    <lineage>
        <taxon>Eukaryota</taxon>
        <taxon>Fungi</taxon>
        <taxon>Dikarya</taxon>
        <taxon>Ascomycota</taxon>
        <taxon>Pezizomycotina</taxon>
        <taxon>Eurotiomycetes</taxon>
        <taxon>Eurotiomycetidae</taxon>
        <taxon>Eurotiales</taxon>
        <taxon>Aspergillaceae</taxon>
        <taxon>Aspergillus</taxon>
        <taxon>Aspergillus subgen. Circumdati</taxon>
    </lineage>
</organism>
<dbReference type="GeneID" id="37127836"/>
<dbReference type="InterPro" id="IPR044880">
    <property type="entry name" value="NCX_ion-bd_dom_sf"/>
</dbReference>
<dbReference type="FunFam" id="1.20.1420.30:FF:000026">
    <property type="entry name" value="Vacuolar calcium ion transporter"/>
    <property type="match status" value="1"/>
</dbReference>
<keyword evidence="3" id="KW-0813">Transport</keyword>
<dbReference type="GO" id="GO:0012505">
    <property type="term" value="C:endomembrane system"/>
    <property type="evidence" value="ECO:0007669"/>
    <property type="project" value="UniProtKB-SubCell"/>
</dbReference>
<evidence type="ECO:0000256" key="3">
    <source>
        <dbReference type="ARBA" id="ARBA00022448"/>
    </source>
</evidence>
<dbReference type="OrthoDB" id="1699231at2759"/>
<keyword evidence="6" id="KW-0406">Ion transport</keyword>
<sequence length="864" mass="95508">MVPSANLLGFAGGELAKKLPKVFGVLLETFLSSVVEIVLFMVLIHKDKGGNLIPVIQAAILGSILANLLLCLGLCFFFGGIGREDQSFHEAVSEVGSGLLLVAGFGLLIPSAFYSTLKSNASHTHVQISTETLNQSTLIISRATAVILLVAFIMYLFYNLHSHHSIFDEVLEFDEHLDEDREREMKRAKLTLIECFVAIAISLACVCMSAVFLVEEIEDIVNERGVSDNFMGLILVPLVEKAAEHLTAIDEAWDNQINFALFHCLGPSIQTALLNAPLAVIVGWGIDKDMGLNFEIFMIVLVVLSILVVGNFLRDGKSNYLEGGLCVLVYVIIAVTTWYYPQIVAEGESEANHSMDPSSTIISALKDRELSINRDHIKSALVERIEGTEIAKWLTEHLSTDTLLSQEELILYSKLEESGALQSLFANPNLKATRPLVDDDLRRAIETLNASTAAIQRQTKTLASQYESLNRSITSDDELGLRQIRDNARLRQKHTDLAHALESELRGVSEQASADAKRILSSLTARFKEDDRLIANLERLASGIETSQQDENSAKIALERCTALAQCLADEIRCRLDRLYLESIQAGLMIARTEPAPAENEPLAALEEELESLYPEIEILAEMSTKQQFAEPIIGELSSHHEELQNASHETLDYVLDVVSEMTSSTNGLVKCLQDRESYCGTLEAIAAAHRSEIGDIFLNPPVNRRESLRRSSVQPVSVFTSAQKDNRLHDSQSIAKVLRRVGLSLDSVLHADEASECADNLKEKRYQLTESLNDHGIAADSPLMAELLPTDRAIQLLSTSLHADSEFETSLANLDHQRKLSNLEDDLKGVQKGLEGLDMSVVHRRDRGQEKFVEMWGSKAVDD</sequence>
<evidence type="ECO:0000256" key="5">
    <source>
        <dbReference type="ARBA" id="ARBA00022989"/>
    </source>
</evidence>
<evidence type="ECO:0000256" key="2">
    <source>
        <dbReference type="ARBA" id="ARBA00008170"/>
    </source>
</evidence>
<dbReference type="GO" id="GO:0000329">
    <property type="term" value="C:fungal-type vacuole membrane"/>
    <property type="evidence" value="ECO:0007669"/>
    <property type="project" value="TreeGrafter"/>
</dbReference>
<feature type="transmembrane region" description="Helical" evidence="8">
    <location>
        <begin position="137"/>
        <end position="158"/>
    </location>
</feature>
<accession>A0A318YID6</accession>
<dbReference type="PANTHER" id="PTHR31503">
    <property type="entry name" value="VACUOLAR CALCIUM ION TRANSPORTER"/>
    <property type="match status" value="1"/>
</dbReference>
<dbReference type="Proteomes" id="UP000247647">
    <property type="component" value="Unassembled WGS sequence"/>
</dbReference>
<evidence type="ECO:0000256" key="8">
    <source>
        <dbReference type="SAM" id="Phobius"/>
    </source>
</evidence>
<dbReference type="InterPro" id="IPR004837">
    <property type="entry name" value="NaCa_Exmemb"/>
</dbReference>
<feature type="transmembrane region" description="Helical" evidence="8">
    <location>
        <begin position="56"/>
        <end position="78"/>
    </location>
</feature>
<gene>
    <name evidence="10" type="ORF">BO87DRAFT_398584</name>
</gene>
<feature type="domain" description="Sodium/calcium exchanger membrane region" evidence="9">
    <location>
        <begin position="196"/>
        <end position="338"/>
    </location>
</feature>